<dbReference type="EMBL" id="JAAAHW010009952">
    <property type="protein sequence ID" value="KAF9933583.1"/>
    <property type="molecule type" value="Genomic_DNA"/>
</dbReference>
<comment type="caution">
    <text evidence="2">The sequence shown here is derived from an EMBL/GenBank/DDBJ whole genome shotgun (WGS) entry which is preliminary data.</text>
</comment>
<evidence type="ECO:0000313" key="3">
    <source>
        <dbReference type="Proteomes" id="UP000749646"/>
    </source>
</evidence>
<name>A0A9P6IKE0_9FUNG</name>
<organism evidence="2 3">
    <name type="scientific">Modicella reniformis</name>
    <dbReference type="NCBI Taxonomy" id="1440133"/>
    <lineage>
        <taxon>Eukaryota</taxon>
        <taxon>Fungi</taxon>
        <taxon>Fungi incertae sedis</taxon>
        <taxon>Mucoromycota</taxon>
        <taxon>Mortierellomycotina</taxon>
        <taxon>Mortierellomycetes</taxon>
        <taxon>Mortierellales</taxon>
        <taxon>Mortierellaceae</taxon>
        <taxon>Modicella</taxon>
    </lineage>
</organism>
<keyword evidence="3" id="KW-1185">Reference proteome</keyword>
<accession>A0A9P6IKE0</accession>
<dbReference type="Proteomes" id="UP000749646">
    <property type="component" value="Unassembled WGS sequence"/>
</dbReference>
<dbReference type="AlphaFoldDB" id="A0A9P6IKE0"/>
<evidence type="ECO:0000313" key="2">
    <source>
        <dbReference type="EMBL" id="KAF9933583.1"/>
    </source>
</evidence>
<evidence type="ECO:0000256" key="1">
    <source>
        <dbReference type="SAM" id="MobiDB-lite"/>
    </source>
</evidence>
<reference evidence="2" key="1">
    <citation type="journal article" date="2020" name="Fungal Divers.">
        <title>Resolving the Mortierellaceae phylogeny through synthesis of multi-gene phylogenetics and phylogenomics.</title>
        <authorList>
            <person name="Vandepol N."/>
            <person name="Liber J."/>
            <person name="Desiro A."/>
            <person name="Na H."/>
            <person name="Kennedy M."/>
            <person name="Barry K."/>
            <person name="Grigoriev I.V."/>
            <person name="Miller A.N."/>
            <person name="O'Donnell K."/>
            <person name="Stajich J.E."/>
            <person name="Bonito G."/>
        </authorList>
    </citation>
    <scope>NUCLEOTIDE SEQUENCE</scope>
    <source>
        <strain evidence="2">MES-2147</strain>
    </source>
</reference>
<feature type="compositionally biased region" description="Basic residues" evidence="1">
    <location>
        <begin position="25"/>
        <end position="38"/>
    </location>
</feature>
<proteinExistence type="predicted"/>
<protein>
    <submittedName>
        <fullName evidence="2">Uncharacterized protein</fullName>
    </submittedName>
</protein>
<gene>
    <name evidence="2" type="ORF">BGZ65_004058</name>
</gene>
<sequence length="118" mass="13273">MSGIKYAVKTYTKNMEATPESTAASRRKASKKKKRKPSKDKSASCSRAIVQDKLSYAKDFRYYHLSTARRAELAKVIVTAIREMVYIGTGTTRMDQQSVVCYLAKILTEYPTIESSCS</sequence>
<feature type="region of interest" description="Disordered" evidence="1">
    <location>
        <begin position="16"/>
        <end position="45"/>
    </location>
</feature>